<sequence>MSTSSMKISSVRFLQTFCALIVTVTGDVHDPESWQPLLHNDFFHGPAKSSFGSGGFGLLGGGYHPEESIPESNQDQCALYKVGFTQDLYFQYVQYKTDIPDLKQFTLCYWAKFTNHSNDHPIFSYAVDGQPKAINALITNTERSSYFSLNIDGHTFYRLNYPLRLNRWYHTCQSWNGKTGEWQIWVNAERVGRGFHNRLVGHVIPSGGIAITGQSQNQLGGGFEEGFEAPKGSGGMLGEVTMLQLYSVALTAGKAHKDHKHHHAHQYDHNGNAITTPAPTTTIRPSLPTHPLLTGGQLNRGTRINFATGQQPQVIQGQQYNVGFANGQLVGGIVTQQLTKGAQQAAQLAQIGQPGIQQQIVPQQFVQQALLPQGAGSFGTQSFTLDDVSYGTRHSARLRNPANVQYIDTYGGHALFKRHNKADKIESKSEEAVYEHQPKFGDKLPETSAKQKRELFIAGGTLFDDGLVNGPSVGSAAYQQSLLYGLAGIGNNEPILKQQKESDEREPAEAEVKAVMNICTGCDPEPFDKALVFGWRAVPKKLFSGTFYTAAVPQCRVF</sequence>
<dbReference type="PRINTS" id="PR00895">
    <property type="entry name" value="PENTAXIN"/>
</dbReference>
<keyword evidence="2" id="KW-0479">Metal-binding</keyword>
<evidence type="ECO:0000256" key="1">
    <source>
        <dbReference type="ARBA" id="ARBA00001913"/>
    </source>
</evidence>
<dbReference type="InterPro" id="IPR013320">
    <property type="entry name" value="ConA-like_dom_sf"/>
</dbReference>
<dbReference type="Pfam" id="PF00354">
    <property type="entry name" value="Pentaxin"/>
    <property type="match status" value="1"/>
</dbReference>
<dbReference type="PANTHER" id="PTHR19277:SF125">
    <property type="entry name" value="B6"/>
    <property type="match status" value="1"/>
</dbReference>
<dbReference type="EMBL" id="JBDJPC010000002">
    <property type="protein sequence ID" value="KAL1514175.1"/>
    <property type="molecule type" value="Genomic_DNA"/>
</dbReference>
<evidence type="ECO:0000313" key="10">
    <source>
        <dbReference type="Proteomes" id="UP001566132"/>
    </source>
</evidence>
<keyword evidence="10" id="KW-1185">Reference proteome</keyword>
<evidence type="ECO:0000256" key="4">
    <source>
        <dbReference type="ARBA" id="ARBA00023157"/>
    </source>
</evidence>
<keyword evidence="4" id="KW-1015">Disulfide bond</keyword>
<evidence type="ECO:0000256" key="5">
    <source>
        <dbReference type="ARBA" id="ARBA00023180"/>
    </source>
</evidence>
<comment type="caution">
    <text evidence="9">The sequence shown here is derived from an EMBL/GenBank/DDBJ whole genome shotgun (WGS) entry which is preliminary data.</text>
</comment>
<feature type="signal peptide" evidence="7">
    <location>
        <begin position="1"/>
        <end position="26"/>
    </location>
</feature>
<dbReference type="Proteomes" id="UP001566132">
    <property type="component" value="Unassembled WGS sequence"/>
</dbReference>
<reference evidence="9 10" key="1">
    <citation type="submission" date="2024-05" db="EMBL/GenBank/DDBJ databases">
        <title>Genetic variation in Jamaican populations of the coffee berry borer (Hypothenemus hampei).</title>
        <authorList>
            <person name="Errbii M."/>
            <person name="Myrie A."/>
        </authorList>
    </citation>
    <scope>NUCLEOTIDE SEQUENCE [LARGE SCALE GENOMIC DNA]</scope>
    <source>
        <strain evidence="9">JA-Hopewell-2020-01-JO</strain>
        <tissue evidence="9">Whole body</tissue>
    </source>
</reference>
<dbReference type="PROSITE" id="PS51828">
    <property type="entry name" value="PTX_2"/>
    <property type="match status" value="1"/>
</dbReference>
<comment type="cofactor">
    <cofactor evidence="1">
        <name>Ca(2+)</name>
        <dbReference type="ChEBI" id="CHEBI:29108"/>
    </cofactor>
</comment>
<keyword evidence="7" id="KW-0732">Signal</keyword>
<dbReference type="InterPro" id="IPR051360">
    <property type="entry name" value="Neuronal_Pentraxin_Related"/>
</dbReference>
<comment type="caution">
    <text evidence="6">Lacks conserved residue(s) required for the propagation of feature annotation.</text>
</comment>
<evidence type="ECO:0000256" key="7">
    <source>
        <dbReference type="SAM" id="SignalP"/>
    </source>
</evidence>
<name>A0ABD1FBX3_HYPHA</name>
<proteinExistence type="predicted"/>
<feature type="domain" description="Pentraxin (PTX)" evidence="8">
    <location>
        <begin position="78"/>
        <end position="295"/>
    </location>
</feature>
<dbReference type="GO" id="GO:0046872">
    <property type="term" value="F:metal ion binding"/>
    <property type="evidence" value="ECO:0007669"/>
    <property type="project" value="UniProtKB-KW"/>
</dbReference>
<feature type="chain" id="PRO_5044825593" description="Pentraxin (PTX) domain-containing protein" evidence="7">
    <location>
        <begin position="27"/>
        <end position="558"/>
    </location>
</feature>
<dbReference type="InterPro" id="IPR001759">
    <property type="entry name" value="PTX_dom"/>
</dbReference>
<evidence type="ECO:0000259" key="8">
    <source>
        <dbReference type="PROSITE" id="PS51828"/>
    </source>
</evidence>
<evidence type="ECO:0000313" key="9">
    <source>
        <dbReference type="EMBL" id="KAL1514175.1"/>
    </source>
</evidence>
<keyword evidence="3" id="KW-0106">Calcium</keyword>
<evidence type="ECO:0000256" key="6">
    <source>
        <dbReference type="PROSITE-ProRule" id="PRU01172"/>
    </source>
</evidence>
<dbReference type="Gene3D" id="2.60.120.200">
    <property type="match status" value="1"/>
</dbReference>
<dbReference type="SMART" id="SM00159">
    <property type="entry name" value="PTX"/>
    <property type="match status" value="1"/>
</dbReference>
<evidence type="ECO:0000256" key="3">
    <source>
        <dbReference type="ARBA" id="ARBA00022837"/>
    </source>
</evidence>
<dbReference type="AlphaFoldDB" id="A0ABD1FBX3"/>
<dbReference type="PANTHER" id="PTHR19277">
    <property type="entry name" value="PENTRAXIN"/>
    <property type="match status" value="1"/>
</dbReference>
<protein>
    <recommendedName>
        <fullName evidence="8">Pentraxin (PTX) domain-containing protein</fullName>
    </recommendedName>
</protein>
<dbReference type="SUPFAM" id="SSF49899">
    <property type="entry name" value="Concanavalin A-like lectins/glucanases"/>
    <property type="match status" value="1"/>
</dbReference>
<gene>
    <name evidence="9" type="ORF">ABEB36_003474</name>
</gene>
<evidence type="ECO:0000256" key="2">
    <source>
        <dbReference type="ARBA" id="ARBA00022723"/>
    </source>
</evidence>
<accession>A0ABD1FBX3</accession>
<keyword evidence="5" id="KW-0325">Glycoprotein</keyword>
<organism evidence="9 10">
    <name type="scientific">Hypothenemus hampei</name>
    <name type="common">Coffee berry borer</name>
    <dbReference type="NCBI Taxonomy" id="57062"/>
    <lineage>
        <taxon>Eukaryota</taxon>
        <taxon>Metazoa</taxon>
        <taxon>Ecdysozoa</taxon>
        <taxon>Arthropoda</taxon>
        <taxon>Hexapoda</taxon>
        <taxon>Insecta</taxon>
        <taxon>Pterygota</taxon>
        <taxon>Neoptera</taxon>
        <taxon>Endopterygota</taxon>
        <taxon>Coleoptera</taxon>
        <taxon>Polyphaga</taxon>
        <taxon>Cucujiformia</taxon>
        <taxon>Curculionidae</taxon>
        <taxon>Scolytinae</taxon>
        <taxon>Hypothenemus</taxon>
    </lineage>
</organism>